<evidence type="ECO:0000313" key="2">
    <source>
        <dbReference type="Proteomes" id="UP000249061"/>
    </source>
</evidence>
<comment type="caution">
    <text evidence="1">The sequence shown here is derived from an EMBL/GenBank/DDBJ whole genome shotgun (WGS) entry which is preliminary data.</text>
</comment>
<organism evidence="1 2">
    <name type="scientific">Archangium gephyra</name>
    <dbReference type="NCBI Taxonomy" id="48"/>
    <lineage>
        <taxon>Bacteria</taxon>
        <taxon>Pseudomonadati</taxon>
        <taxon>Myxococcota</taxon>
        <taxon>Myxococcia</taxon>
        <taxon>Myxococcales</taxon>
        <taxon>Cystobacterineae</taxon>
        <taxon>Archangiaceae</taxon>
        <taxon>Archangium</taxon>
    </lineage>
</organism>
<protein>
    <submittedName>
        <fullName evidence="1">Osmotically inducible protein C</fullName>
    </submittedName>
</protein>
<name>A0A2W5VPG0_9BACT</name>
<dbReference type="SUPFAM" id="SSF82784">
    <property type="entry name" value="OsmC-like"/>
    <property type="match status" value="1"/>
</dbReference>
<reference evidence="1 2" key="1">
    <citation type="submission" date="2017-08" db="EMBL/GenBank/DDBJ databases">
        <title>Infants hospitalized years apart are colonized by the same room-sourced microbial strains.</title>
        <authorList>
            <person name="Brooks B."/>
            <person name="Olm M.R."/>
            <person name="Firek B.A."/>
            <person name="Baker R."/>
            <person name="Thomas B.C."/>
            <person name="Morowitz M.J."/>
            <person name="Banfield J.F."/>
        </authorList>
    </citation>
    <scope>NUCLEOTIDE SEQUENCE [LARGE SCALE GENOMIC DNA]</scope>
    <source>
        <strain evidence="1">S2_003_000_R2_14</strain>
    </source>
</reference>
<dbReference type="Pfam" id="PF02566">
    <property type="entry name" value="OsmC"/>
    <property type="match status" value="1"/>
</dbReference>
<dbReference type="InterPro" id="IPR036102">
    <property type="entry name" value="OsmC/Ohrsf"/>
</dbReference>
<gene>
    <name evidence="1" type="ORF">DI536_15525</name>
</gene>
<accession>A0A2W5VPG0</accession>
<dbReference type="InterPro" id="IPR003718">
    <property type="entry name" value="OsmC/Ohr_fam"/>
</dbReference>
<dbReference type="PANTHER" id="PTHR39624:SF2">
    <property type="entry name" value="OSMC-LIKE PROTEIN"/>
    <property type="match status" value="1"/>
</dbReference>
<dbReference type="InterPro" id="IPR015946">
    <property type="entry name" value="KH_dom-like_a/b"/>
</dbReference>
<dbReference type="Gene3D" id="3.30.300.20">
    <property type="match status" value="1"/>
</dbReference>
<dbReference type="Proteomes" id="UP000249061">
    <property type="component" value="Unassembled WGS sequence"/>
</dbReference>
<sequence length="131" mass="14094">MRIAQTNIDNANHYACTLKAGAHTLTADEPVKHGGTDTGPAPYQLLLAGLAACTAITLRMVAEKKQWNVGTIHVDLEFHKDSAEHTGRITRVVSFSEKLSDEAHARMVAVVEKTPVTLTLKAGTPITTTFS</sequence>
<evidence type="ECO:0000313" key="1">
    <source>
        <dbReference type="EMBL" id="PZR12311.1"/>
    </source>
</evidence>
<dbReference type="EMBL" id="QFQP01000012">
    <property type="protein sequence ID" value="PZR12311.1"/>
    <property type="molecule type" value="Genomic_DNA"/>
</dbReference>
<dbReference type="PANTHER" id="PTHR39624">
    <property type="entry name" value="PROTEIN INVOLVED IN RIMO-MEDIATED BETA-METHYLTHIOLATION OF RIBOSOMAL PROTEIN S12 YCAO"/>
    <property type="match status" value="1"/>
</dbReference>
<proteinExistence type="predicted"/>
<dbReference type="AlphaFoldDB" id="A0A2W5VPG0"/>